<dbReference type="PANTHER" id="PTHR43191:SF2">
    <property type="entry name" value="RRNA METHYLTRANSFERASE 3, MITOCHONDRIAL"/>
    <property type="match status" value="1"/>
</dbReference>
<dbReference type="PANTHER" id="PTHR43191">
    <property type="entry name" value="RRNA METHYLTRANSFERASE 3"/>
    <property type="match status" value="1"/>
</dbReference>
<dbReference type="OrthoDB" id="9786891at2"/>
<comment type="caution">
    <text evidence="5">The sequence shown here is derived from an EMBL/GenBank/DDBJ whole genome shotgun (WGS) entry which is preliminary data.</text>
</comment>
<dbReference type="GO" id="GO:0008173">
    <property type="term" value="F:RNA methyltransferase activity"/>
    <property type="evidence" value="ECO:0007669"/>
    <property type="project" value="InterPro"/>
</dbReference>
<keyword evidence="6" id="KW-1185">Reference proteome</keyword>
<dbReference type="AlphaFoldDB" id="A0A5C8ZG27"/>
<name>A0A5C8ZG27_9ACTN</name>
<protein>
    <submittedName>
        <fullName evidence="5">RNA methyltransferase</fullName>
    </submittedName>
</protein>
<dbReference type="InterPro" id="IPR029028">
    <property type="entry name" value="Alpha/beta_knot_MTases"/>
</dbReference>
<evidence type="ECO:0000256" key="2">
    <source>
        <dbReference type="ARBA" id="ARBA00022679"/>
    </source>
</evidence>
<dbReference type="InterPro" id="IPR001537">
    <property type="entry name" value="SpoU_MeTrfase"/>
</dbReference>
<dbReference type="GO" id="GO:0032259">
    <property type="term" value="P:methylation"/>
    <property type="evidence" value="ECO:0007669"/>
    <property type="project" value="UniProtKB-KW"/>
</dbReference>
<keyword evidence="2 5" id="KW-0808">Transferase</keyword>
<dbReference type="GO" id="GO:0006396">
    <property type="term" value="P:RNA processing"/>
    <property type="evidence" value="ECO:0007669"/>
    <property type="project" value="InterPro"/>
</dbReference>
<dbReference type="Proteomes" id="UP000321234">
    <property type="component" value="Unassembled WGS sequence"/>
</dbReference>
<evidence type="ECO:0000256" key="3">
    <source>
        <dbReference type="SAM" id="MobiDB-lite"/>
    </source>
</evidence>
<evidence type="ECO:0000259" key="4">
    <source>
        <dbReference type="Pfam" id="PF00588"/>
    </source>
</evidence>
<reference evidence="5 6" key="1">
    <citation type="submission" date="2019-07" db="EMBL/GenBank/DDBJ databases">
        <title>Quadrisphaera sp. strain DD2A genome sequencing and assembly.</title>
        <authorList>
            <person name="Kim I."/>
        </authorList>
    </citation>
    <scope>NUCLEOTIDE SEQUENCE [LARGE SCALE GENOMIC DNA]</scope>
    <source>
        <strain evidence="5 6">DD2A</strain>
    </source>
</reference>
<feature type="domain" description="tRNA/rRNA methyltransferase SpoU type" evidence="4">
    <location>
        <begin position="85"/>
        <end position="220"/>
    </location>
</feature>
<keyword evidence="1 5" id="KW-0489">Methyltransferase</keyword>
<dbReference type="InterPro" id="IPR029026">
    <property type="entry name" value="tRNA_m1G_MTases_N"/>
</dbReference>
<dbReference type="GO" id="GO:0003723">
    <property type="term" value="F:RNA binding"/>
    <property type="evidence" value="ECO:0007669"/>
    <property type="project" value="InterPro"/>
</dbReference>
<dbReference type="Gene3D" id="3.40.1280.10">
    <property type="match status" value="1"/>
</dbReference>
<evidence type="ECO:0000313" key="6">
    <source>
        <dbReference type="Proteomes" id="UP000321234"/>
    </source>
</evidence>
<proteinExistence type="predicted"/>
<accession>A0A5C8ZG27</accession>
<dbReference type="EMBL" id="VKAC01000006">
    <property type="protein sequence ID" value="TXR56229.1"/>
    <property type="molecule type" value="Genomic_DNA"/>
</dbReference>
<gene>
    <name evidence="5" type="ORF">FMM08_11445</name>
</gene>
<dbReference type="InterPro" id="IPR051259">
    <property type="entry name" value="rRNA_Methyltransferase"/>
</dbReference>
<dbReference type="Pfam" id="PF00588">
    <property type="entry name" value="SpoU_methylase"/>
    <property type="match status" value="1"/>
</dbReference>
<evidence type="ECO:0000256" key="1">
    <source>
        <dbReference type="ARBA" id="ARBA00022603"/>
    </source>
</evidence>
<feature type="region of interest" description="Disordered" evidence="3">
    <location>
        <begin position="1"/>
        <end position="21"/>
    </location>
</feature>
<evidence type="ECO:0000313" key="5">
    <source>
        <dbReference type="EMBL" id="TXR56229.1"/>
    </source>
</evidence>
<dbReference type="SUPFAM" id="SSF75217">
    <property type="entry name" value="alpha/beta knot"/>
    <property type="match status" value="1"/>
</dbReference>
<sequence length="236" mass="25407">MAPVEQRPAAGGPQEDDDERVRVVGVGPWEVEHGAPPPDDPRLDPQLLREGDRRNVVDRYRYWSEAAIRTDLAERRARDWPGAELHVAVEGFKHDMNVGSVARTANAAGAAGFHVVADRRWNRRGAMATDRYLAVHHHATATDLVVWARERELPVVGLDNAPGAAALETSDLPARCLLVVGSEGPGLSPEVVAASDLLVEIAQFGSTRSMNAGAAAAVAVHAWLRRHAFGQVPPVG</sequence>
<organism evidence="5 6">
    <name type="scientific">Quadrisphaera setariae</name>
    <dbReference type="NCBI Taxonomy" id="2593304"/>
    <lineage>
        <taxon>Bacteria</taxon>
        <taxon>Bacillati</taxon>
        <taxon>Actinomycetota</taxon>
        <taxon>Actinomycetes</taxon>
        <taxon>Kineosporiales</taxon>
        <taxon>Kineosporiaceae</taxon>
        <taxon>Quadrisphaera</taxon>
    </lineage>
</organism>